<evidence type="ECO:0000313" key="2">
    <source>
        <dbReference type="EMBL" id="KAK3678069.1"/>
    </source>
</evidence>
<accession>A0AAE0WUX5</accession>
<dbReference type="InterPro" id="IPR029058">
    <property type="entry name" value="AB_hydrolase_fold"/>
</dbReference>
<dbReference type="AlphaFoldDB" id="A0AAE0WUX5"/>
<protein>
    <submittedName>
        <fullName evidence="2">Uncharacterized protein</fullName>
    </submittedName>
</protein>
<dbReference type="SUPFAM" id="SSF53474">
    <property type="entry name" value="alpha/beta-Hydrolases"/>
    <property type="match status" value="1"/>
</dbReference>
<dbReference type="PANTHER" id="PTHR48098:SF3">
    <property type="entry name" value="IRON(III) ENTEROBACTIN ESTERASE"/>
    <property type="match status" value="1"/>
</dbReference>
<reference evidence="2" key="1">
    <citation type="submission" date="2023-07" db="EMBL/GenBank/DDBJ databases">
        <title>Black Yeasts Isolated from many extreme environments.</title>
        <authorList>
            <person name="Coleine C."/>
            <person name="Stajich J.E."/>
            <person name="Selbmann L."/>
        </authorList>
    </citation>
    <scope>NUCLEOTIDE SEQUENCE</scope>
    <source>
        <strain evidence="2">CCFEE 5485</strain>
    </source>
</reference>
<gene>
    <name evidence="2" type="ORF">LTR78_002164</name>
</gene>
<name>A0AAE0WUX5_9PEZI</name>
<dbReference type="PANTHER" id="PTHR48098">
    <property type="entry name" value="ENTEROCHELIN ESTERASE-RELATED"/>
    <property type="match status" value="1"/>
</dbReference>
<dbReference type="Gene3D" id="3.40.50.1820">
    <property type="entry name" value="alpha/beta hydrolase"/>
    <property type="match status" value="1"/>
</dbReference>
<proteinExistence type="predicted"/>
<sequence>MLARKLSAWLTWSASLAVAQSITSSSGLQLDISVANGLLNESTNGRIEVLFAPQGTDPLDDTDVTSSLDYIYGENVQGLISGSAVTLAGGSNLTTRTGVYGWPLVGLQDLPSGNYSVQAFMNIYETVTRSDGSVVSVRFPCGDGAPPIGGYGSLLTTISDIEVSGNEQTVSLTFNDTVLAGEFNGSEIGGCSQGNYVDTEFLKYIKIRSDALSTFWGREMYVGATVLLPFGYNQTDQSTRYPVLYHQNHWTANQGAFRYPVANFSSEWDAGMINATDTMEARETPKMILITFRHETPFYDDSYAVNTANIGPYGVALNDELIPHLDKTFNTIGEPYARVQEGGSTGGWESAASLVFRPDLFGVTFTSYPDSLDFHRHQDIPLYDSANAYVRDNGSMIISIRTFENDTQVNLATVAQENHWELSQGTSSRSFLQWDIWNTVFGVQGYNNYPLEPWNKVTGEIYPAAVEYWKSFDLSNYITSNWGGPKNLGEVLKNRIFIYVGTHDDYFLNEGVLEFQKRVNAKGGDGWTNVTVLEGQPHGGNYQRRTTWDFLELALQWVEDHAPDGKTPLSPDVTKASSRGNDWTEVIERGGRQAAVARQSPPALTSRWGGVVATAGRWDPGVVLEAQWIVNGRPTASFPVQQGEQIRFESHSRWQKGQAQLAVTGRKIGYGDETRYSNTVWARL</sequence>
<feature type="chain" id="PRO_5042093021" evidence="1">
    <location>
        <begin position="20"/>
        <end position="684"/>
    </location>
</feature>
<keyword evidence="1" id="KW-0732">Signal</keyword>
<evidence type="ECO:0000313" key="3">
    <source>
        <dbReference type="Proteomes" id="UP001274830"/>
    </source>
</evidence>
<keyword evidence="3" id="KW-1185">Reference proteome</keyword>
<dbReference type="EMBL" id="JAUTXT010000005">
    <property type="protein sequence ID" value="KAK3678069.1"/>
    <property type="molecule type" value="Genomic_DNA"/>
</dbReference>
<comment type="caution">
    <text evidence="2">The sequence shown here is derived from an EMBL/GenBank/DDBJ whole genome shotgun (WGS) entry which is preliminary data.</text>
</comment>
<dbReference type="InterPro" id="IPR050583">
    <property type="entry name" value="Mycobacterial_A85_antigen"/>
</dbReference>
<feature type="signal peptide" evidence="1">
    <location>
        <begin position="1"/>
        <end position="19"/>
    </location>
</feature>
<dbReference type="Proteomes" id="UP001274830">
    <property type="component" value="Unassembled WGS sequence"/>
</dbReference>
<evidence type="ECO:0000256" key="1">
    <source>
        <dbReference type="SAM" id="SignalP"/>
    </source>
</evidence>
<organism evidence="2 3">
    <name type="scientific">Recurvomyces mirabilis</name>
    <dbReference type="NCBI Taxonomy" id="574656"/>
    <lineage>
        <taxon>Eukaryota</taxon>
        <taxon>Fungi</taxon>
        <taxon>Dikarya</taxon>
        <taxon>Ascomycota</taxon>
        <taxon>Pezizomycotina</taxon>
        <taxon>Dothideomycetes</taxon>
        <taxon>Dothideomycetidae</taxon>
        <taxon>Mycosphaerellales</taxon>
        <taxon>Teratosphaeriaceae</taxon>
        <taxon>Recurvomyces</taxon>
    </lineage>
</organism>